<sequence length="189" mass="20876">MDVPWESLRLYELCLADQFPPLVGHVLGVREEEEEEEEFGSFGLFLKGSTTLSMKLQCGVADSQFQPAEDADSPRLVDVDEVPAVRPAAPVALPGDRFDRSLREADAYDSSDTEAHLGARPESQVQCPPPVGLQRQAWVHIIHNCTVPPATSLAVGQKSTGVVKLLSFERVLSRYFQGGYPEMFMVRCL</sequence>
<name>A0A1Q9CBT1_SYMMI</name>
<dbReference type="EMBL" id="LSRX01001385">
    <property type="protein sequence ID" value="OLP80378.1"/>
    <property type="molecule type" value="Genomic_DNA"/>
</dbReference>
<evidence type="ECO:0000313" key="1">
    <source>
        <dbReference type="EMBL" id="OLP80378.1"/>
    </source>
</evidence>
<comment type="caution">
    <text evidence="1">The sequence shown here is derived from an EMBL/GenBank/DDBJ whole genome shotgun (WGS) entry which is preliminary data.</text>
</comment>
<dbReference type="Proteomes" id="UP000186817">
    <property type="component" value="Unassembled WGS sequence"/>
</dbReference>
<protein>
    <submittedName>
        <fullName evidence="1">Uncharacterized protein</fullName>
    </submittedName>
</protein>
<evidence type="ECO:0000313" key="2">
    <source>
        <dbReference type="Proteomes" id="UP000186817"/>
    </source>
</evidence>
<dbReference type="AlphaFoldDB" id="A0A1Q9CBT1"/>
<proteinExistence type="predicted"/>
<accession>A0A1Q9CBT1</accession>
<keyword evidence="2" id="KW-1185">Reference proteome</keyword>
<organism evidence="1 2">
    <name type="scientific">Symbiodinium microadriaticum</name>
    <name type="common">Dinoflagellate</name>
    <name type="synonym">Zooxanthella microadriatica</name>
    <dbReference type="NCBI Taxonomy" id="2951"/>
    <lineage>
        <taxon>Eukaryota</taxon>
        <taxon>Sar</taxon>
        <taxon>Alveolata</taxon>
        <taxon>Dinophyceae</taxon>
        <taxon>Suessiales</taxon>
        <taxon>Symbiodiniaceae</taxon>
        <taxon>Symbiodinium</taxon>
    </lineage>
</organism>
<gene>
    <name evidence="1" type="ORF">AK812_SmicGene39220</name>
</gene>
<reference evidence="1 2" key="1">
    <citation type="submission" date="2016-02" db="EMBL/GenBank/DDBJ databases">
        <title>Genome analysis of coral dinoflagellate symbionts highlights evolutionary adaptations to a symbiotic lifestyle.</title>
        <authorList>
            <person name="Aranda M."/>
            <person name="Li Y."/>
            <person name="Liew Y.J."/>
            <person name="Baumgarten S."/>
            <person name="Simakov O."/>
            <person name="Wilson M."/>
            <person name="Piel J."/>
            <person name="Ashoor H."/>
            <person name="Bougouffa S."/>
            <person name="Bajic V.B."/>
            <person name="Ryu T."/>
            <person name="Ravasi T."/>
            <person name="Bayer T."/>
            <person name="Micklem G."/>
            <person name="Kim H."/>
            <person name="Bhak J."/>
            <person name="Lajeunesse T.C."/>
            <person name="Voolstra C.R."/>
        </authorList>
    </citation>
    <scope>NUCLEOTIDE SEQUENCE [LARGE SCALE GENOMIC DNA]</scope>
    <source>
        <strain evidence="1 2">CCMP2467</strain>
    </source>
</reference>